<name>A0A015J7F3_RHIIW</name>
<comment type="caution">
    <text evidence="2">The sequence shown here is derived from an EMBL/GenBank/DDBJ whole genome shotgun (WGS) entry which is preliminary data.</text>
</comment>
<dbReference type="AlphaFoldDB" id="A0A015J7F3"/>
<feature type="compositionally biased region" description="Basic residues" evidence="1">
    <location>
        <begin position="1"/>
        <end position="20"/>
    </location>
</feature>
<organism evidence="2 3">
    <name type="scientific">Rhizophagus irregularis (strain DAOM 197198w)</name>
    <name type="common">Glomus intraradices</name>
    <dbReference type="NCBI Taxonomy" id="1432141"/>
    <lineage>
        <taxon>Eukaryota</taxon>
        <taxon>Fungi</taxon>
        <taxon>Fungi incertae sedis</taxon>
        <taxon>Mucoromycota</taxon>
        <taxon>Glomeromycotina</taxon>
        <taxon>Glomeromycetes</taxon>
        <taxon>Glomerales</taxon>
        <taxon>Glomeraceae</taxon>
        <taxon>Rhizophagus</taxon>
    </lineage>
</organism>
<feature type="compositionally biased region" description="Basic residues" evidence="1">
    <location>
        <begin position="35"/>
        <end position="45"/>
    </location>
</feature>
<dbReference type="Proteomes" id="UP000022910">
    <property type="component" value="Unassembled WGS sequence"/>
</dbReference>
<sequence length="173" mass="20309">MTKKHKKYEKHEKKKKSGKRYHSDIESSDNEKPKAKVRKTNKTVPKKQMDKQRDQYLILNQRKDKIPTLIDFVEDEEKNIVLNKEKRTKRRQSEPMKGQKGRKSGVIDLVNDDDDDPIQQDERDNDQTAFQEQVEELSQLIQKITKGKQKAANLKDMIIDWSGVETSDSPEKS</sequence>
<feature type="region of interest" description="Disordered" evidence="1">
    <location>
        <begin position="80"/>
        <end position="127"/>
    </location>
</feature>
<proteinExistence type="predicted"/>
<evidence type="ECO:0000313" key="2">
    <source>
        <dbReference type="EMBL" id="EXX62730.1"/>
    </source>
</evidence>
<feature type="compositionally biased region" description="Acidic residues" evidence="1">
    <location>
        <begin position="110"/>
        <end position="119"/>
    </location>
</feature>
<protein>
    <submittedName>
        <fullName evidence="2">Uncharacterized protein</fullName>
    </submittedName>
</protein>
<reference evidence="2 3" key="1">
    <citation type="submission" date="2014-02" db="EMBL/GenBank/DDBJ databases">
        <title>Single nucleus genome sequencing reveals high similarity among nuclei of an endomycorrhizal fungus.</title>
        <authorList>
            <person name="Lin K."/>
            <person name="Geurts R."/>
            <person name="Zhang Z."/>
            <person name="Limpens E."/>
            <person name="Saunders D.G."/>
            <person name="Mu D."/>
            <person name="Pang E."/>
            <person name="Cao H."/>
            <person name="Cha H."/>
            <person name="Lin T."/>
            <person name="Zhou Q."/>
            <person name="Shang Y."/>
            <person name="Li Y."/>
            <person name="Ivanov S."/>
            <person name="Sharma T."/>
            <person name="Velzen R.V."/>
            <person name="Ruijter N.D."/>
            <person name="Aanen D.K."/>
            <person name="Win J."/>
            <person name="Kamoun S."/>
            <person name="Bisseling T."/>
            <person name="Huang S."/>
        </authorList>
    </citation>
    <scope>NUCLEOTIDE SEQUENCE [LARGE SCALE GENOMIC DNA]</scope>
    <source>
        <strain evidence="3">DAOM197198w</strain>
    </source>
</reference>
<dbReference type="HOGENOM" id="CLU_1548448_0_0_1"/>
<feature type="region of interest" description="Disordered" evidence="1">
    <location>
        <begin position="1"/>
        <end position="56"/>
    </location>
</feature>
<gene>
    <name evidence="2" type="ORF">RirG_159030</name>
</gene>
<evidence type="ECO:0000313" key="3">
    <source>
        <dbReference type="Proteomes" id="UP000022910"/>
    </source>
</evidence>
<keyword evidence="3" id="KW-1185">Reference proteome</keyword>
<feature type="compositionally biased region" description="Basic and acidic residues" evidence="1">
    <location>
        <begin position="21"/>
        <end position="34"/>
    </location>
</feature>
<accession>A0A015J7F3</accession>
<dbReference type="EMBL" id="JEMT01024542">
    <property type="protein sequence ID" value="EXX62730.1"/>
    <property type="molecule type" value="Genomic_DNA"/>
</dbReference>
<evidence type="ECO:0000256" key="1">
    <source>
        <dbReference type="SAM" id="MobiDB-lite"/>
    </source>
</evidence>